<dbReference type="InterPro" id="IPR012337">
    <property type="entry name" value="RNaseH-like_sf"/>
</dbReference>
<keyword evidence="5" id="KW-0479">Metal-binding</keyword>
<dbReference type="PROSITE" id="PS50994">
    <property type="entry name" value="INTEGRASE"/>
    <property type="match status" value="1"/>
</dbReference>
<evidence type="ECO:0000256" key="6">
    <source>
        <dbReference type="SAM" id="MobiDB-lite"/>
    </source>
</evidence>
<dbReference type="InterPro" id="IPR021109">
    <property type="entry name" value="Peptidase_aspartic_dom_sf"/>
</dbReference>
<dbReference type="GO" id="GO:0015074">
    <property type="term" value="P:DNA integration"/>
    <property type="evidence" value="ECO:0007669"/>
    <property type="project" value="InterPro"/>
</dbReference>
<dbReference type="PROSITE" id="PS50158">
    <property type="entry name" value="ZF_CCHC"/>
    <property type="match status" value="1"/>
</dbReference>
<reference evidence="10" key="1">
    <citation type="submission" date="2017-01" db="EMBL/GenBank/DDBJ databases">
        <authorList>
            <person name="Wang Y."/>
            <person name="White M."/>
            <person name="Kvist S."/>
            <person name="Moncalvo J.-M."/>
        </authorList>
    </citation>
    <scope>NUCLEOTIDE SEQUENCE [LARGE SCALE GENOMIC DNA]</scope>
    <source>
        <strain evidence="10">COL-18-3</strain>
    </source>
</reference>
<feature type="region of interest" description="Disordered" evidence="6">
    <location>
        <begin position="200"/>
        <end position="221"/>
    </location>
</feature>
<feature type="domain" description="CCHC-type" evidence="7">
    <location>
        <begin position="269"/>
        <end position="283"/>
    </location>
</feature>
<dbReference type="GO" id="GO:0005634">
    <property type="term" value="C:nucleus"/>
    <property type="evidence" value="ECO:0007669"/>
    <property type="project" value="UniProtKB-ARBA"/>
</dbReference>
<keyword evidence="1" id="KW-0808">Transferase</keyword>
<dbReference type="GO" id="GO:0003676">
    <property type="term" value="F:nucleic acid binding"/>
    <property type="evidence" value="ECO:0007669"/>
    <property type="project" value="InterPro"/>
</dbReference>
<dbReference type="Gene3D" id="2.40.70.10">
    <property type="entry name" value="Acid Proteases"/>
    <property type="match status" value="1"/>
</dbReference>
<evidence type="ECO:0000256" key="3">
    <source>
        <dbReference type="ARBA" id="ARBA00022722"/>
    </source>
</evidence>
<protein>
    <submittedName>
        <fullName evidence="9">Retrovirus-related Pol polyprotein from transposon</fullName>
    </submittedName>
</protein>
<keyword evidence="5" id="KW-0863">Zinc-finger</keyword>
<dbReference type="InterPro" id="IPR005162">
    <property type="entry name" value="Retrotrans_gag_dom"/>
</dbReference>
<dbReference type="CDD" id="cd00303">
    <property type="entry name" value="retropepsin_like"/>
    <property type="match status" value="1"/>
</dbReference>
<keyword evidence="5" id="KW-0862">Zinc</keyword>
<evidence type="ECO:0000256" key="5">
    <source>
        <dbReference type="PROSITE-ProRule" id="PRU00047"/>
    </source>
</evidence>
<feature type="non-terminal residue" evidence="9">
    <location>
        <position position="1021"/>
    </location>
</feature>
<dbReference type="Pfam" id="PF08284">
    <property type="entry name" value="RVP_2"/>
    <property type="match status" value="1"/>
</dbReference>
<name>A0A1R1PR52_ZANCU</name>
<proteinExistence type="predicted"/>
<dbReference type="InterPro" id="IPR001584">
    <property type="entry name" value="Integrase_cat-core"/>
</dbReference>
<evidence type="ECO:0000256" key="2">
    <source>
        <dbReference type="ARBA" id="ARBA00022695"/>
    </source>
</evidence>
<keyword evidence="10" id="KW-1185">Reference proteome</keyword>
<gene>
    <name evidence="9" type="ORF">AX774_g3076</name>
</gene>
<accession>A0A1R1PR52</accession>
<keyword evidence="4" id="KW-0378">Hydrolase</keyword>
<feature type="compositionally biased region" description="Basic and acidic residues" evidence="6">
    <location>
        <begin position="200"/>
        <end position="216"/>
    </location>
</feature>
<dbReference type="InterPro" id="IPR036875">
    <property type="entry name" value="Znf_CCHC_sf"/>
</dbReference>
<dbReference type="AlphaFoldDB" id="A0A1R1PR52"/>
<evidence type="ECO:0000313" key="9">
    <source>
        <dbReference type="EMBL" id="OMH83419.1"/>
    </source>
</evidence>
<dbReference type="InterPro" id="IPR036397">
    <property type="entry name" value="RNaseH_sf"/>
</dbReference>
<keyword evidence="4" id="KW-0255">Endonuclease</keyword>
<keyword evidence="3" id="KW-0540">Nuclease</keyword>
<dbReference type="Gene3D" id="3.30.420.10">
    <property type="entry name" value="Ribonuclease H-like superfamily/Ribonuclease H"/>
    <property type="match status" value="1"/>
</dbReference>
<evidence type="ECO:0000313" key="10">
    <source>
        <dbReference type="Proteomes" id="UP000188320"/>
    </source>
</evidence>
<dbReference type="Proteomes" id="UP000188320">
    <property type="component" value="Unassembled WGS sequence"/>
</dbReference>
<comment type="caution">
    <text evidence="9">The sequence shown here is derived from an EMBL/GenBank/DDBJ whole genome shotgun (WGS) entry which is preliminary data.</text>
</comment>
<evidence type="ECO:0000256" key="1">
    <source>
        <dbReference type="ARBA" id="ARBA00022679"/>
    </source>
</evidence>
<dbReference type="SUPFAM" id="SSF53098">
    <property type="entry name" value="Ribonuclease H-like"/>
    <property type="match status" value="1"/>
</dbReference>
<evidence type="ECO:0000259" key="8">
    <source>
        <dbReference type="PROSITE" id="PS50994"/>
    </source>
</evidence>
<dbReference type="PANTHER" id="PTHR37984:SF5">
    <property type="entry name" value="PROTEIN NYNRIN-LIKE"/>
    <property type="match status" value="1"/>
</dbReference>
<dbReference type="EMBL" id="LSSK01000414">
    <property type="protein sequence ID" value="OMH83419.1"/>
    <property type="molecule type" value="Genomic_DNA"/>
</dbReference>
<feature type="domain" description="Integrase catalytic" evidence="8">
    <location>
        <begin position="693"/>
        <end position="885"/>
    </location>
</feature>
<dbReference type="SUPFAM" id="SSF57756">
    <property type="entry name" value="Retrovirus zinc finger-like domains"/>
    <property type="match status" value="1"/>
</dbReference>
<evidence type="ECO:0000259" key="7">
    <source>
        <dbReference type="PROSITE" id="PS50158"/>
    </source>
</evidence>
<organism evidence="9 10">
    <name type="scientific">Zancudomyces culisetae</name>
    <name type="common">Gut fungus</name>
    <name type="synonym">Smittium culisetae</name>
    <dbReference type="NCBI Taxonomy" id="1213189"/>
    <lineage>
        <taxon>Eukaryota</taxon>
        <taxon>Fungi</taxon>
        <taxon>Fungi incertae sedis</taxon>
        <taxon>Zoopagomycota</taxon>
        <taxon>Kickxellomycotina</taxon>
        <taxon>Harpellomycetes</taxon>
        <taxon>Harpellales</taxon>
        <taxon>Legeriomycetaceae</taxon>
        <taxon>Zancudomyces</taxon>
    </lineage>
</organism>
<dbReference type="OrthoDB" id="1047367at2759"/>
<dbReference type="Pfam" id="PF03732">
    <property type="entry name" value="Retrotrans_gag"/>
    <property type="match status" value="1"/>
</dbReference>
<dbReference type="GO" id="GO:0008270">
    <property type="term" value="F:zinc ion binding"/>
    <property type="evidence" value="ECO:0007669"/>
    <property type="project" value="UniProtKB-KW"/>
</dbReference>
<dbReference type="InterPro" id="IPR001878">
    <property type="entry name" value="Znf_CCHC"/>
</dbReference>
<sequence>MSNKERIEEKKSIKTPTNIDAYQSRMFNFNRWPEPEVFSGELSQEPEEWLKRTEAYFKRLGLEEIEYSDYVERYLEGKARSWYIVYNDSISAWSKFKEKFKARFYTKEHELIAWKKLQSYRQTDEGIMEVAQTLTTLFKKAKVTLETDKIKYFIMAVRLRYRRKLLESKSTSLYDLLDLALEEEQFEKVDAIGRPSRVSTNREWKDKSHYKTEDPKPPITNNKTEYDDLVNQFKKLSVNVLQVMKKLENSKDEDTYERNKEELMRNGSCFHCLKRGHRARDCRYRDSHDDEDYDSENEVKLDCIEVEKINKVDDYEVLAAEKRKIVDFNLDPFKRTKTVDEDIVMARITPRMATRSTNKTEPVAATNPGPNLREYKMVSKSEKKPTKNSKDTKVIKIPQLQRSKPLTKIAKYDKPYSIKNKLIESDAGITVSQLIQVSPEIRSEIIDLCKRSETAKEVNTTYLRNEVQDTTNCRARIKINGIDHWAVIDTGAACSVISPTLVESLDLPVCTEKDLVIITADGKKHSITGKVLGLPINIANNIFTVDALIMPNRKNEIILGTDWCKSHSVNIDLARNMLTLPIETNNIVLPFYTEQQVVECNRMDSSSEEEDSSDNEYKVWELYAIAKETISKTPKISNPDTESIINSNLEDYQHYELTKLVEKYNSIFVDDESELTQTNVIEHSIDTGDHKPIKQAPYRIPHRLKDLAKEEINKMLIKKAHELYSLEILRYNAIKNYLTSGLYPNNADEEFRRKLRNQARLYKLNNDKLYRNSLKYGLLEVLNEENEISKITEIHEEAHLGVSNTWEAVKKMYAGITHKTTTAYRPQSNGQVERLNGAIKNILAKICESDKDNWDCYLWKAMFAIRVTKNRNTNYSPAELLFGVELDMPNTWKPNGEVYDYEEAVLERIKLINDEIPELRNLGIQNSTKAKNLEKKFYDKTVRKFSFKIGNFVWLRISAIVNKFDAVWEGPYRITEVSNNGTYYITDKEGYTDIVHGDRLKLYHGATNMIPEIQSGNARST</sequence>
<dbReference type="SUPFAM" id="SSF50630">
    <property type="entry name" value="Acid proteases"/>
    <property type="match status" value="1"/>
</dbReference>
<dbReference type="PANTHER" id="PTHR37984">
    <property type="entry name" value="PROTEIN CBG26694"/>
    <property type="match status" value="1"/>
</dbReference>
<evidence type="ECO:0000256" key="4">
    <source>
        <dbReference type="ARBA" id="ARBA00022759"/>
    </source>
</evidence>
<keyword evidence="2" id="KW-0548">Nucleotidyltransferase</keyword>
<dbReference type="InterPro" id="IPR050951">
    <property type="entry name" value="Retrovirus_Pol_polyprotein"/>
</dbReference>